<keyword evidence="2" id="KW-1185">Reference proteome</keyword>
<evidence type="ECO:0000313" key="3">
    <source>
        <dbReference type="RefSeq" id="XP_013400729.1"/>
    </source>
</evidence>
<dbReference type="SMART" id="SM00256">
    <property type="entry name" value="FBOX"/>
    <property type="match status" value="1"/>
</dbReference>
<dbReference type="OrthoDB" id="2095648at2759"/>
<evidence type="ECO:0000313" key="4">
    <source>
        <dbReference type="RefSeq" id="XP_013400730.1"/>
    </source>
</evidence>
<dbReference type="Gene3D" id="1.20.1280.50">
    <property type="match status" value="1"/>
</dbReference>
<dbReference type="Pfam" id="PF12937">
    <property type="entry name" value="F-box-like"/>
    <property type="match status" value="1"/>
</dbReference>
<feature type="domain" description="F-box" evidence="1">
    <location>
        <begin position="30"/>
        <end position="76"/>
    </location>
</feature>
<evidence type="ECO:0000313" key="5">
    <source>
        <dbReference type="RefSeq" id="XP_013400731.1"/>
    </source>
</evidence>
<evidence type="ECO:0000313" key="2">
    <source>
        <dbReference type="Proteomes" id="UP000085678"/>
    </source>
</evidence>
<sequence length="287" mass="32665">MVIPSKCPMSDGTVLTPSTVSVTHTETRSTFTTDQVSNEVLLNILLNIPFLELKKCTQVCQRWREMVEGSYFWRCYLQKNYSLKTQLKVEGPLTDWQDGLQPMYRGGFDALTVQPAEVFHNLPKRLDNGVLFPISIQMDKVPSSKTLITLLETFKTIKSTIDSNGLVYDGQMGFGWKSEGFCLMDVFLFPWQEDQQPTSEDISRIFMLNEDLKDSTIQQKKTKSQLTCVLSHLGFQHWVSDALCPGKEWTQLCFNVHDPTHMMCPSPVFLYSDVAPGWIGGILTGLW</sequence>
<reference evidence="3 4" key="1">
    <citation type="submission" date="2023-09" db="UniProtKB">
        <authorList>
            <consortium name="RefSeq"/>
        </authorList>
    </citation>
    <scope>IDENTIFICATION</scope>
    <source>
        <tissue evidence="3 4">Gonads</tissue>
    </source>
</reference>
<dbReference type="RefSeq" id="XP_013400732.1">
    <property type="nucleotide sequence ID" value="XM_013545278.2"/>
</dbReference>
<protein>
    <submittedName>
        <fullName evidence="3 4">Uncharacterized protein LOC106166634</fullName>
    </submittedName>
</protein>
<gene>
    <name evidence="3 4 5 6 7 8" type="primary">LOC106166634</name>
</gene>
<dbReference type="RefSeq" id="XP_013400734.1">
    <property type="nucleotide sequence ID" value="XM_013545280.2"/>
</dbReference>
<dbReference type="RefSeq" id="XP_013400729.1">
    <property type="nucleotide sequence ID" value="XM_013545275.2"/>
</dbReference>
<dbReference type="SUPFAM" id="SSF81383">
    <property type="entry name" value="F-box domain"/>
    <property type="match status" value="1"/>
</dbReference>
<dbReference type="RefSeq" id="XP_013400730.1">
    <property type="nucleotide sequence ID" value="XM_013545276.2"/>
</dbReference>
<dbReference type="KEGG" id="lak:106166634"/>
<dbReference type="RefSeq" id="XP_023932925.1">
    <property type="nucleotide sequence ID" value="XM_024077157.1"/>
</dbReference>
<accession>A0A1S3IR90</accession>
<evidence type="ECO:0000313" key="8">
    <source>
        <dbReference type="RefSeq" id="XP_023932925.1"/>
    </source>
</evidence>
<dbReference type="PROSITE" id="PS50181">
    <property type="entry name" value="FBOX"/>
    <property type="match status" value="1"/>
</dbReference>
<evidence type="ECO:0000313" key="6">
    <source>
        <dbReference type="RefSeq" id="XP_013400732.1"/>
    </source>
</evidence>
<evidence type="ECO:0000313" key="7">
    <source>
        <dbReference type="RefSeq" id="XP_013400734.1"/>
    </source>
</evidence>
<dbReference type="GeneID" id="106166634"/>
<proteinExistence type="predicted"/>
<evidence type="ECO:0000259" key="1">
    <source>
        <dbReference type="PROSITE" id="PS50181"/>
    </source>
</evidence>
<dbReference type="InterPro" id="IPR036047">
    <property type="entry name" value="F-box-like_dom_sf"/>
</dbReference>
<dbReference type="AlphaFoldDB" id="A0A1S3IR90"/>
<dbReference type="InterPro" id="IPR001810">
    <property type="entry name" value="F-box_dom"/>
</dbReference>
<name>A0A1S3IR90_LINAN</name>
<organism evidence="4">
    <name type="scientific">Lingula anatina</name>
    <name type="common">Brachiopod</name>
    <name type="synonym">Lingula unguis</name>
    <dbReference type="NCBI Taxonomy" id="7574"/>
    <lineage>
        <taxon>Eukaryota</taxon>
        <taxon>Metazoa</taxon>
        <taxon>Spiralia</taxon>
        <taxon>Lophotrochozoa</taxon>
        <taxon>Brachiopoda</taxon>
        <taxon>Linguliformea</taxon>
        <taxon>Lingulata</taxon>
        <taxon>Lingulida</taxon>
        <taxon>Linguloidea</taxon>
        <taxon>Lingulidae</taxon>
        <taxon>Lingula</taxon>
    </lineage>
</organism>
<dbReference type="RefSeq" id="XP_013400731.1">
    <property type="nucleotide sequence ID" value="XM_013545277.2"/>
</dbReference>
<dbReference type="Proteomes" id="UP000085678">
    <property type="component" value="Unplaced"/>
</dbReference>